<feature type="region of interest" description="Disordered" evidence="9">
    <location>
        <begin position="1"/>
        <end position="29"/>
    </location>
</feature>
<dbReference type="SUPFAM" id="SSF55785">
    <property type="entry name" value="PYP-like sensor domain (PAS domain)"/>
    <property type="match status" value="1"/>
</dbReference>
<accession>A0A5C6RQG5</accession>
<feature type="transmembrane region" description="Helical" evidence="10">
    <location>
        <begin position="346"/>
        <end position="365"/>
    </location>
</feature>
<keyword evidence="8 10" id="KW-0472">Membrane</keyword>
<dbReference type="NCBIfam" id="TIGR00229">
    <property type="entry name" value="sensory_box"/>
    <property type="match status" value="1"/>
</dbReference>
<reference evidence="12 13" key="1">
    <citation type="submission" date="2019-08" db="EMBL/GenBank/DDBJ databases">
        <title>Genome of Phaeodactylibacter luteus.</title>
        <authorList>
            <person name="Bowman J.P."/>
        </authorList>
    </citation>
    <scope>NUCLEOTIDE SEQUENCE [LARGE SCALE GENOMIC DNA]</scope>
    <source>
        <strain evidence="12 13">KCTC 42180</strain>
    </source>
</reference>
<dbReference type="Pfam" id="PF13426">
    <property type="entry name" value="PAS_9"/>
    <property type="match status" value="1"/>
</dbReference>
<dbReference type="InterPro" id="IPR000014">
    <property type="entry name" value="PAS"/>
</dbReference>
<proteinExistence type="predicted"/>
<evidence type="ECO:0000256" key="5">
    <source>
        <dbReference type="ARBA" id="ARBA00022679"/>
    </source>
</evidence>
<feature type="transmembrane region" description="Helical" evidence="10">
    <location>
        <begin position="229"/>
        <end position="247"/>
    </location>
</feature>
<sequence>MGTTADRRPPGDCSRLRADQHGTGGGPGRAVPTRCRAVLLPLRGLGHKRVKAPFANLYLSRLFYFQKLLKVKNMKSVITCDMEGRIETFSKGAEELFGYSAEEVVGKERVSVFSPGEIVLQNVPVWLDTASREGKYEGETRFLRKDGSPFSARIRITPTFANGKANGQTGYCGVTEAVAEEVDPPIRWTTKLVKALAITRMPFLSAVLMPAFIGGAFAYHYVLDNPGTAFSWGLFLWAVLGVALLHLGSNVMNDYFDVKDGTDGANNNYFLQFSGGSRAIELGLITLGQTKKLGLLLLAASGLIGAYLAWATGWPALMIGLAGLAIGYLYTAPPVRLVARRGLGELGIALAFGPLVTLGIVYVATLQLVPMAFWIGLPAGLLTANILLINEFPDAESDALTGKNHLVVTFGKEKSTYIYLGILLAAAGLTLGLSFALPGGNLWLALVAVLILASGLAIFRHIRMHYEDRSLVLSNKRTIALSALGGLFTAIALIL</sequence>
<keyword evidence="4" id="KW-1003">Cell membrane</keyword>
<dbReference type="GO" id="GO:0016020">
    <property type="term" value="C:membrane"/>
    <property type="evidence" value="ECO:0007669"/>
    <property type="project" value="UniProtKB-SubCell"/>
</dbReference>
<feature type="transmembrane region" description="Helical" evidence="10">
    <location>
        <begin position="293"/>
        <end position="310"/>
    </location>
</feature>
<feature type="transmembrane region" description="Helical" evidence="10">
    <location>
        <begin position="201"/>
        <end position="223"/>
    </location>
</feature>
<dbReference type="InterPro" id="IPR000537">
    <property type="entry name" value="UbiA_prenyltransferase"/>
</dbReference>
<evidence type="ECO:0000256" key="3">
    <source>
        <dbReference type="ARBA" id="ARBA00022428"/>
    </source>
</evidence>
<dbReference type="GO" id="GO:0009234">
    <property type="term" value="P:menaquinone biosynthetic process"/>
    <property type="evidence" value="ECO:0007669"/>
    <property type="project" value="UniProtKB-UniPathway"/>
</dbReference>
<dbReference type="InterPro" id="IPR026046">
    <property type="entry name" value="UBIAD1"/>
</dbReference>
<dbReference type="InterPro" id="IPR035965">
    <property type="entry name" value="PAS-like_dom_sf"/>
</dbReference>
<evidence type="ECO:0000256" key="4">
    <source>
        <dbReference type="ARBA" id="ARBA00022475"/>
    </source>
</evidence>
<feature type="transmembrane region" description="Helical" evidence="10">
    <location>
        <begin position="316"/>
        <end position="339"/>
    </location>
</feature>
<dbReference type="EMBL" id="VOOR01000012">
    <property type="protein sequence ID" value="TXB64155.1"/>
    <property type="molecule type" value="Genomic_DNA"/>
</dbReference>
<feature type="transmembrane region" description="Helical" evidence="10">
    <location>
        <begin position="442"/>
        <end position="459"/>
    </location>
</feature>
<keyword evidence="13" id="KW-1185">Reference proteome</keyword>
<dbReference type="CDD" id="cd13962">
    <property type="entry name" value="PT_UbiA_UBIAD1"/>
    <property type="match status" value="1"/>
</dbReference>
<comment type="caution">
    <text evidence="12">The sequence shown here is derived from an EMBL/GenBank/DDBJ whole genome shotgun (WGS) entry which is preliminary data.</text>
</comment>
<evidence type="ECO:0000313" key="12">
    <source>
        <dbReference type="EMBL" id="TXB64155.1"/>
    </source>
</evidence>
<dbReference type="GO" id="GO:0042371">
    <property type="term" value="P:vitamin K biosynthetic process"/>
    <property type="evidence" value="ECO:0007669"/>
    <property type="project" value="TreeGrafter"/>
</dbReference>
<dbReference type="UniPathway" id="UPA00079"/>
<gene>
    <name evidence="12" type="ORF">FRY97_07630</name>
</gene>
<dbReference type="OrthoDB" id="9767568at2"/>
<dbReference type="Proteomes" id="UP000321580">
    <property type="component" value="Unassembled WGS sequence"/>
</dbReference>
<dbReference type="PANTHER" id="PTHR13929:SF0">
    <property type="entry name" value="UBIA PRENYLTRANSFERASE DOMAIN-CONTAINING PROTEIN 1"/>
    <property type="match status" value="1"/>
</dbReference>
<dbReference type="PROSITE" id="PS50112">
    <property type="entry name" value="PAS"/>
    <property type="match status" value="1"/>
</dbReference>
<comment type="subcellular location">
    <subcellularLocation>
        <location evidence="1">Membrane</location>
        <topology evidence="1">Multi-pass membrane protein</topology>
    </subcellularLocation>
</comment>
<dbReference type="Pfam" id="PF01040">
    <property type="entry name" value="UbiA"/>
    <property type="match status" value="1"/>
</dbReference>
<evidence type="ECO:0000259" key="11">
    <source>
        <dbReference type="PROSITE" id="PS50112"/>
    </source>
</evidence>
<feature type="domain" description="PAS" evidence="11">
    <location>
        <begin position="77"/>
        <end position="115"/>
    </location>
</feature>
<dbReference type="Gene3D" id="3.30.450.20">
    <property type="entry name" value="PAS domain"/>
    <property type="match status" value="1"/>
</dbReference>
<dbReference type="InterPro" id="IPR044878">
    <property type="entry name" value="UbiA_sf"/>
</dbReference>
<evidence type="ECO:0000313" key="13">
    <source>
        <dbReference type="Proteomes" id="UP000321580"/>
    </source>
</evidence>
<feature type="compositionally biased region" description="Basic and acidic residues" evidence="9">
    <location>
        <begin position="1"/>
        <end position="20"/>
    </location>
</feature>
<evidence type="ECO:0000256" key="9">
    <source>
        <dbReference type="SAM" id="MobiDB-lite"/>
    </source>
</evidence>
<keyword evidence="3" id="KW-0474">Menaquinone biosynthesis</keyword>
<evidence type="ECO:0000256" key="10">
    <source>
        <dbReference type="SAM" id="Phobius"/>
    </source>
</evidence>
<feature type="transmembrane region" description="Helical" evidence="10">
    <location>
        <begin position="479"/>
        <end position="494"/>
    </location>
</feature>
<dbReference type="Gene3D" id="1.10.357.140">
    <property type="entry name" value="UbiA prenyltransferase"/>
    <property type="match status" value="1"/>
</dbReference>
<evidence type="ECO:0000256" key="7">
    <source>
        <dbReference type="ARBA" id="ARBA00022989"/>
    </source>
</evidence>
<evidence type="ECO:0000256" key="1">
    <source>
        <dbReference type="ARBA" id="ARBA00004141"/>
    </source>
</evidence>
<evidence type="ECO:0000256" key="6">
    <source>
        <dbReference type="ARBA" id="ARBA00022692"/>
    </source>
</evidence>
<feature type="transmembrane region" description="Helical" evidence="10">
    <location>
        <begin position="371"/>
        <end position="389"/>
    </location>
</feature>
<protein>
    <submittedName>
        <fullName evidence="12">PAS domain S-box protein</fullName>
    </submittedName>
</protein>
<dbReference type="AlphaFoldDB" id="A0A5C6RQG5"/>
<keyword evidence="6 10" id="KW-0812">Transmembrane</keyword>
<evidence type="ECO:0000256" key="8">
    <source>
        <dbReference type="ARBA" id="ARBA00023136"/>
    </source>
</evidence>
<organism evidence="12 13">
    <name type="scientific">Phaeodactylibacter luteus</name>
    <dbReference type="NCBI Taxonomy" id="1564516"/>
    <lineage>
        <taxon>Bacteria</taxon>
        <taxon>Pseudomonadati</taxon>
        <taxon>Bacteroidota</taxon>
        <taxon>Saprospiria</taxon>
        <taxon>Saprospirales</taxon>
        <taxon>Haliscomenobacteraceae</taxon>
        <taxon>Phaeodactylibacter</taxon>
    </lineage>
</organism>
<keyword evidence="7 10" id="KW-1133">Transmembrane helix</keyword>
<feature type="transmembrane region" description="Helical" evidence="10">
    <location>
        <begin position="417"/>
        <end position="436"/>
    </location>
</feature>
<dbReference type="GO" id="GO:0004659">
    <property type="term" value="F:prenyltransferase activity"/>
    <property type="evidence" value="ECO:0007669"/>
    <property type="project" value="InterPro"/>
</dbReference>
<dbReference type="PANTHER" id="PTHR13929">
    <property type="entry name" value="1,4-DIHYDROXY-2-NAPHTHOATE OCTAPRENYLTRANSFERASE"/>
    <property type="match status" value="1"/>
</dbReference>
<dbReference type="CDD" id="cd00130">
    <property type="entry name" value="PAS"/>
    <property type="match status" value="1"/>
</dbReference>
<evidence type="ECO:0000256" key="2">
    <source>
        <dbReference type="ARBA" id="ARBA00004863"/>
    </source>
</evidence>
<name>A0A5C6RQG5_9BACT</name>
<comment type="pathway">
    <text evidence="2">Quinol/quinone metabolism; menaquinone biosynthesis.</text>
</comment>
<keyword evidence="5" id="KW-0808">Transferase</keyword>